<dbReference type="GO" id="GO:0004315">
    <property type="term" value="F:3-oxoacyl-[acyl-carrier-protein] synthase activity"/>
    <property type="evidence" value="ECO:0007669"/>
    <property type="project" value="InterPro"/>
</dbReference>
<evidence type="ECO:0000259" key="19">
    <source>
        <dbReference type="PROSITE" id="PS52004"/>
    </source>
</evidence>
<dbReference type="GO" id="GO:0016829">
    <property type="term" value="F:lyase activity"/>
    <property type="evidence" value="ECO:0007669"/>
    <property type="project" value="InterPro"/>
</dbReference>
<feature type="domain" description="Ketosynthase family 3 (KS3)" evidence="19">
    <location>
        <begin position="4920"/>
        <end position="5347"/>
    </location>
</feature>
<dbReference type="GO" id="GO:0004312">
    <property type="term" value="F:fatty acid synthase activity"/>
    <property type="evidence" value="ECO:0007669"/>
    <property type="project" value="TreeGrafter"/>
</dbReference>
<feature type="region of interest" description="Disordered" evidence="17">
    <location>
        <begin position="5519"/>
        <end position="5558"/>
    </location>
</feature>
<feature type="active site" description="Proton donor; for dehydratase activity" evidence="15">
    <location>
        <position position="2745"/>
    </location>
</feature>
<evidence type="ECO:0000313" key="21">
    <source>
        <dbReference type="EMBL" id="TQL75311.1"/>
    </source>
</evidence>
<feature type="domain" description="Carrier" evidence="18">
    <location>
        <begin position="3613"/>
        <end position="3686"/>
    </location>
</feature>
<feature type="active site" description="Proton acceptor; for dehydratase activity" evidence="15">
    <location>
        <position position="2599"/>
    </location>
</feature>
<dbReference type="InterPro" id="IPR015422">
    <property type="entry name" value="PyrdxlP-dep_Trfase_small"/>
</dbReference>
<dbReference type="GO" id="GO:0071770">
    <property type="term" value="P:DIM/DIP cell wall layer assembly"/>
    <property type="evidence" value="ECO:0007669"/>
    <property type="project" value="TreeGrafter"/>
</dbReference>
<dbReference type="Pfam" id="PF00378">
    <property type="entry name" value="ECH_1"/>
    <property type="match status" value="1"/>
</dbReference>
<feature type="region of interest" description="C-terminal hotdog fold" evidence="15">
    <location>
        <begin position="133"/>
        <end position="278"/>
    </location>
</feature>
<dbReference type="GO" id="GO:0006520">
    <property type="term" value="P:amino acid metabolic process"/>
    <property type="evidence" value="ECO:0007669"/>
    <property type="project" value="InterPro"/>
</dbReference>
<dbReference type="InterPro" id="IPR000073">
    <property type="entry name" value="AB_hydrolase_1"/>
</dbReference>
<feature type="compositionally biased region" description="Low complexity" evidence="17">
    <location>
        <begin position="6000"/>
        <end position="6021"/>
    </location>
</feature>
<dbReference type="InterPro" id="IPR036736">
    <property type="entry name" value="ACP-like_sf"/>
</dbReference>
<evidence type="ECO:0000256" key="6">
    <source>
        <dbReference type="ARBA" id="ARBA00022490"/>
    </source>
</evidence>
<feature type="compositionally biased region" description="Low complexity" evidence="17">
    <location>
        <begin position="5530"/>
        <end position="5539"/>
    </location>
</feature>
<dbReference type="InterPro" id="IPR020807">
    <property type="entry name" value="PKS_DH"/>
</dbReference>
<feature type="domain" description="PKS/mFAS DH" evidence="20">
    <location>
        <begin position="2567"/>
        <end position="2818"/>
    </location>
</feature>
<evidence type="ECO:0000256" key="15">
    <source>
        <dbReference type="PROSITE-ProRule" id="PRU01363"/>
    </source>
</evidence>
<evidence type="ECO:0000256" key="16">
    <source>
        <dbReference type="RuleBase" id="RU003707"/>
    </source>
</evidence>
<dbReference type="InterPro" id="IPR029063">
    <property type="entry name" value="SAM-dependent_MTases_sf"/>
</dbReference>
<dbReference type="InterPro" id="IPR054514">
    <property type="entry name" value="RhiE-like_linker"/>
</dbReference>
<dbReference type="InterPro" id="IPR001597">
    <property type="entry name" value="ArAA_b-elim_lyase/Thr_aldolase"/>
</dbReference>
<feature type="domain" description="Carrier" evidence="18">
    <location>
        <begin position="1856"/>
        <end position="1933"/>
    </location>
</feature>
<feature type="region of interest" description="C-terminal hotdog fold" evidence="15">
    <location>
        <begin position="2689"/>
        <end position="2818"/>
    </location>
</feature>
<feature type="compositionally biased region" description="Pro residues" evidence="17">
    <location>
        <begin position="1987"/>
        <end position="1996"/>
    </location>
</feature>
<dbReference type="InterPro" id="IPR016039">
    <property type="entry name" value="Thiolase-like"/>
</dbReference>
<reference evidence="21 22" key="1">
    <citation type="submission" date="2019-06" db="EMBL/GenBank/DDBJ databases">
        <title>Sequencing the genomes of 1000 actinobacteria strains.</title>
        <authorList>
            <person name="Klenk H.-P."/>
        </authorList>
    </citation>
    <scope>NUCLEOTIDE SEQUENCE [LARGE SCALE GENOMIC DNA]</scope>
    <source>
        <strain evidence="21 22">DSM 45928</strain>
    </source>
</reference>
<dbReference type="InterPro" id="IPR042104">
    <property type="entry name" value="PKS_dehydratase_sf"/>
</dbReference>
<dbReference type="SUPFAM" id="SSF53383">
    <property type="entry name" value="PLP-dependent transferases"/>
    <property type="match status" value="1"/>
</dbReference>
<feature type="region of interest" description="Disordered" evidence="17">
    <location>
        <begin position="1951"/>
        <end position="2003"/>
    </location>
</feature>
<feature type="region of interest" description="Disordered" evidence="17">
    <location>
        <begin position="6000"/>
        <end position="6033"/>
    </location>
</feature>
<dbReference type="FunFam" id="3.40.47.10:FF:000019">
    <property type="entry name" value="Polyketide synthase type I"/>
    <property type="match status" value="2"/>
</dbReference>
<comment type="catalytic activity">
    <reaction evidence="14">
        <text>a (3S)-3-hydroxyacyl-CoA + NAD(+) = a 3-oxoacyl-CoA + NADH + H(+)</text>
        <dbReference type="Rhea" id="RHEA:22432"/>
        <dbReference type="ChEBI" id="CHEBI:15378"/>
        <dbReference type="ChEBI" id="CHEBI:57318"/>
        <dbReference type="ChEBI" id="CHEBI:57540"/>
        <dbReference type="ChEBI" id="CHEBI:57945"/>
        <dbReference type="ChEBI" id="CHEBI:90726"/>
        <dbReference type="EC" id="1.1.1.35"/>
    </reaction>
</comment>
<evidence type="ECO:0000256" key="7">
    <source>
        <dbReference type="ARBA" id="ARBA00022553"/>
    </source>
</evidence>
<comment type="similarity">
    <text evidence="16">Belongs to the enoyl-CoA hydratase/isomerase family.</text>
</comment>
<dbReference type="Pfam" id="PF14765">
    <property type="entry name" value="PS-DH"/>
    <property type="match status" value="2"/>
</dbReference>
<comment type="caution">
    <text evidence="21">The sequence shown here is derived from an EMBL/GenBank/DDBJ whole genome shotgun (WGS) entry which is preliminary data.</text>
</comment>
<evidence type="ECO:0000256" key="5">
    <source>
        <dbReference type="ARBA" id="ARBA00022450"/>
    </source>
</evidence>
<dbReference type="InterPro" id="IPR029058">
    <property type="entry name" value="AB_hydrolase_fold"/>
</dbReference>
<feature type="compositionally biased region" description="Polar residues" evidence="17">
    <location>
        <begin position="4883"/>
        <end position="4904"/>
    </location>
</feature>
<feature type="region of interest" description="N-terminal hotdog fold" evidence="15">
    <location>
        <begin position="2567"/>
        <end position="2678"/>
    </location>
</feature>
<dbReference type="InterPro" id="IPR014031">
    <property type="entry name" value="Ketoacyl_synth_C"/>
</dbReference>
<accession>A0A543ARU5</accession>
<dbReference type="InterPro" id="IPR049490">
    <property type="entry name" value="C883_1060-like_KR_N"/>
</dbReference>
<dbReference type="Pfam" id="PF22336">
    <property type="entry name" value="RhiE-like_linker"/>
    <property type="match status" value="2"/>
</dbReference>
<dbReference type="Pfam" id="PF00550">
    <property type="entry name" value="PP-binding"/>
    <property type="match status" value="6"/>
</dbReference>
<dbReference type="RefSeq" id="WP_142035070.1">
    <property type="nucleotide sequence ID" value="NZ_JBHTGS010000001.1"/>
</dbReference>
<gene>
    <name evidence="21" type="ORF">FB566_0808</name>
</gene>
<feature type="domain" description="PKS/mFAS DH" evidence="20">
    <location>
        <begin position="1"/>
        <end position="278"/>
    </location>
</feature>
<dbReference type="Pfam" id="PF02801">
    <property type="entry name" value="Ketoacyl-synt_C"/>
    <property type="match status" value="4"/>
</dbReference>
<dbReference type="Pfam" id="PF09924">
    <property type="entry name" value="LPG_synthase_C"/>
    <property type="match status" value="1"/>
</dbReference>
<keyword evidence="13" id="KW-0511">Multifunctional enzyme</keyword>
<dbReference type="PANTHER" id="PTHR43775">
    <property type="entry name" value="FATTY ACID SYNTHASE"/>
    <property type="match status" value="1"/>
</dbReference>
<dbReference type="InterPro" id="IPR009081">
    <property type="entry name" value="PP-bd_ACP"/>
</dbReference>
<dbReference type="InterPro" id="IPR029045">
    <property type="entry name" value="ClpP/crotonase-like_dom_sf"/>
</dbReference>
<evidence type="ECO:0000256" key="3">
    <source>
        <dbReference type="ARBA" id="ARBA00004496"/>
    </source>
</evidence>
<feature type="domain" description="Carrier" evidence="18">
    <location>
        <begin position="4797"/>
        <end position="4871"/>
    </location>
</feature>
<feature type="compositionally biased region" description="Low complexity" evidence="17">
    <location>
        <begin position="4307"/>
        <end position="4325"/>
    </location>
</feature>
<dbReference type="Pfam" id="PF16197">
    <property type="entry name" value="KAsynt_C_assoc"/>
    <property type="match status" value="2"/>
</dbReference>
<dbReference type="Pfam" id="PF08242">
    <property type="entry name" value="Methyltransf_12"/>
    <property type="match status" value="1"/>
</dbReference>
<keyword evidence="12" id="KW-1133">Transmembrane helix</keyword>
<dbReference type="Pfam" id="PF08659">
    <property type="entry name" value="KR"/>
    <property type="match status" value="3"/>
</dbReference>
<feature type="compositionally biased region" description="Basic and acidic residues" evidence="17">
    <location>
        <begin position="5377"/>
        <end position="5391"/>
    </location>
</feature>
<dbReference type="InParanoid" id="A0A543ARU5"/>
<dbReference type="SMART" id="SM00823">
    <property type="entry name" value="PKS_PP"/>
    <property type="match status" value="7"/>
</dbReference>
<feature type="region of interest" description="Disordered" evidence="17">
    <location>
        <begin position="5377"/>
        <end position="5441"/>
    </location>
</feature>
<dbReference type="PROSITE" id="PS00606">
    <property type="entry name" value="KS3_1"/>
    <property type="match status" value="4"/>
</dbReference>
<dbReference type="SMART" id="SM00825">
    <property type="entry name" value="PKS_KS"/>
    <property type="match status" value="4"/>
</dbReference>
<feature type="domain" description="Ketosynthase family 3 (KS3)" evidence="19">
    <location>
        <begin position="3716"/>
        <end position="4152"/>
    </location>
</feature>
<dbReference type="Proteomes" id="UP000317043">
    <property type="component" value="Unassembled WGS sequence"/>
</dbReference>
<dbReference type="Gene3D" id="3.10.129.110">
    <property type="entry name" value="Polyketide synthase dehydratase"/>
    <property type="match status" value="2"/>
</dbReference>
<dbReference type="GO" id="GO:0031177">
    <property type="term" value="F:phosphopantetheine binding"/>
    <property type="evidence" value="ECO:0007669"/>
    <property type="project" value="InterPro"/>
</dbReference>
<dbReference type="Gene3D" id="3.30.70.3290">
    <property type="match status" value="1"/>
</dbReference>
<feature type="compositionally biased region" description="Low complexity" evidence="17">
    <location>
        <begin position="5549"/>
        <end position="5558"/>
    </location>
</feature>
<dbReference type="Pfam" id="PF22621">
    <property type="entry name" value="CurL-like_PKS_C"/>
    <property type="match status" value="1"/>
</dbReference>
<name>A0A543ARU5_9ACTN</name>
<evidence type="ECO:0000256" key="14">
    <source>
        <dbReference type="ARBA" id="ARBA00049556"/>
    </source>
</evidence>
<comment type="pathway">
    <text evidence="4">Antibiotic biosynthesis.</text>
</comment>
<dbReference type="InterPro" id="IPR006162">
    <property type="entry name" value="Ppantetheine_attach_site"/>
</dbReference>
<dbReference type="GO" id="GO:0003857">
    <property type="term" value="F:(3S)-3-hydroxyacyl-CoA dehydrogenase (NAD+) activity"/>
    <property type="evidence" value="ECO:0007669"/>
    <property type="project" value="UniProtKB-EC"/>
</dbReference>
<dbReference type="SUPFAM" id="SSF53901">
    <property type="entry name" value="Thiolase-like"/>
    <property type="match status" value="4"/>
</dbReference>
<evidence type="ECO:0000259" key="18">
    <source>
        <dbReference type="PROSITE" id="PS50075"/>
    </source>
</evidence>
<keyword evidence="7" id="KW-0597">Phosphoprotein</keyword>
<dbReference type="GO" id="GO:0005886">
    <property type="term" value="C:plasma membrane"/>
    <property type="evidence" value="ECO:0007669"/>
    <property type="project" value="TreeGrafter"/>
</dbReference>
<keyword evidence="11" id="KW-0663">Pyridoxal phosphate</keyword>
<evidence type="ECO:0000256" key="2">
    <source>
        <dbReference type="ARBA" id="ARBA00004141"/>
    </source>
</evidence>
<dbReference type="CDD" id="cd06558">
    <property type="entry name" value="crotonase-like"/>
    <property type="match status" value="1"/>
</dbReference>
<comment type="cofactor">
    <cofactor evidence="1">
        <name>pyridoxal 5'-phosphate</name>
        <dbReference type="ChEBI" id="CHEBI:597326"/>
    </cofactor>
</comment>
<dbReference type="InterPro" id="IPR018376">
    <property type="entry name" value="Enoyl-CoA_hyd/isom_CS"/>
</dbReference>
<dbReference type="SMART" id="SM01294">
    <property type="entry name" value="PKS_PP_betabranch"/>
    <property type="match status" value="5"/>
</dbReference>
<dbReference type="PANTHER" id="PTHR43775:SF37">
    <property type="entry name" value="SI:DKEY-61P9.11"/>
    <property type="match status" value="1"/>
</dbReference>
<dbReference type="SMART" id="SM00826">
    <property type="entry name" value="PKS_DH"/>
    <property type="match status" value="2"/>
</dbReference>
<feature type="domain" description="Carrier" evidence="18">
    <location>
        <begin position="297"/>
        <end position="374"/>
    </location>
</feature>
<keyword evidence="10" id="KW-0677">Repeat</keyword>
<organism evidence="21 22">
    <name type="scientific">Stackebrandtia endophytica</name>
    <dbReference type="NCBI Taxonomy" id="1496996"/>
    <lineage>
        <taxon>Bacteria</taxon>
        <taxon>Bacillati</taxon>
        <taxon>Actinomycetota</taxon>
        <taxon>Actinomycetes</taxon>
        <taxon>Glycomycetales</taxon>
        <taxon>Glycomycetaceae</taxon>
        <taxon>Stackebrandtia</taxon>
    </lineage>
</organism>
<keyword evidence="22" id="KW-1185">Reference proteome</keyword>
<dbReference type="Pfam" id="PF21089">
    <property type="entry name" value="PKS_DH_N"/>
    <property type="match status" value="1"/>
</dbReference>
<evidence type="ECO:0000256" key="9">
    <source>
        <dbReference type="ARBA" id="ARBA00022692"/>
    </source>
</evidence>
<feature type="compositionally biased region" description="Low complexity" evidence="17">
    <location>
        <begin position="5417"/>
        <end position="5428"/>
    </location>
</feature>
<dbReference type="SUPFAM" id="SSF51735">
    <property type="entry name" value="NAD(P)-binding Rossmann-fold domains"/>
    <property type="match status" value="6"/>
</dbReference>
<dbReference type="CDD" id="cd00833">
    <property type="entry name" value="PKS"/>
    <property type="match status" value="4"/>
</dbReference>
<dbReference type="SMART" id="SM00822">
    <property type="entry name" value="PKS_KR"/>
    <property type="match status" value="3"/>
</dbReference>
<evidence type="ECO:0000256" key="12">
    <source>
        <dbReference type="ARBA" id="ARBA00022989"/>
    </source>
</evidence>
<comment type="subcellular location">
    <subcellularLocation>
        <location evidence="3">Cytoplasm</location>
    </subcellularLocation>
    <subcellularLocation>
        <location evidence="2">Membrane</location>
        <topology evidence="2">Multi-pass membrane protein</topology>
    </subcellularLocation>
</comment>
<feature type="region of interest" description="Disordered" evidence="17">
    <location>
        <begin position="4307"/>
        <end position="4334"/>
    </location>
</feature>
<feature type="region of interest" description="Disordered" evidence="17">
    <location>
        <begin position="5646"/>
        <end position="5667"/>
    </location>
</feature>
<dbReference type="Gene3D" id="1.10.1240.100">
    <property type="match status" value="2"/>
</dbReference>
<evidence type="ECO:0000256" key="17">
    <source>
        <dbReference type="SAM" id="MobiDB-lite"/>
    </source>
</evidence>
<dbReference type="Pfam" id="PF00109">
    <property type="entry name" value="ketoacyl-synt"/>
    <property type="match status" value="4"/>
</dbReference>
<dbReference type="CDD" id="cd08953">
    <property type="entry name" value="KR_2_SDR_x"/>
    <property type="match status" value="3"/>
</dbReference>
<evidence type="ECO:0000259" key="20">
    <source>
        <dbReference type="PROSITE" id="PS52019"/>
    </source>
</evidence>
<feature type="active site" description="Proton donor; for dehydratase activity" evidence="15">
    <location>
        <position position="194"/>
    </location>
</feature>
<dbReference type="SUPFAM" id="SSF52096">
    <property type="entry name" value="ClpP/crotonase"/>
    <property type="match status" value="1"/>
</dbReference>
<dbReference type="Gene3D" id="3.40.640.10">
    <property type="entry name" value="Type I PLP-dependent aspartate aminotransferase-like (Major domain)"/>
    <property type="match status" value="1"/>
</dbReference>
<dbReference type="InterPro" id="IPR049900">
    <property type="entry name" value="PKS_mFAS_DH"/>
</dbReference>
<dbReference type="InterPro" id="IPR001753">
    <property type="entry name" value="Enoyl-CoA_hydra/iso"/>
</dbReference>
<feature type="region of interest" description="Disordered" evidence="17">
    <location>
        <begin position="4878"/>
        <end position="4914"/>
    </location>
</feature>
<dbReference type="InterPro" id="IPR057326">
    <property type="entry name" value="KR_dom"/>
</dbReference>
<feature type="domain" description="Ketosynthase family 3 (KS3)" evidence="19">
    <location>
        <begin position="866"/>
        <end position="1281"/>
    </location>
</feature>
<evidence type="ECO:0000256" key="8">
    <source>
        <dbReference type="ARBA" id="ARBA00022679"/>
    </source>
</evidence>
<dbReference type="InterPro" id="IPR014030">
    <property type="entry name" value="Ketoacyl_synth_N"/>
</dbReference>
<dbReference type="PROSITE" id="PS00166">
    <property type="entry name" value="ENOYL_COA_HYDRATASE"/>
    <property type="match status" value="1"/>
</dbReference>
<dbReference type="Gene3D" id="1.10.1200.10">
    <property type="entry name" value="ACP-like"/>
    <property type="match status" value="6"/>
</dbReference>
<dbReference type="SUPFAM" id="SSF53335">
    <property type="entry name" value="S-adenosyl-L-methionine-dependent methyltransferases"/>
    <property type="match status" value="1"/>
</dbReference>
<keyword evidence="9" id="KW-0812">Transmembrane</keyword>
<dbReference type="PROSITE" id="PS52004">
    <property type="entry name" value="KS3_2"/>
    <property type="match status" value="4"/>
</dbReference>
<dbReference type="InterPro" id="IPR015421">
    <property type="entry name" value="PyrdxlP-dep_Trfase_major"/>
</dbReference>
<dbReference type="PROSITE" id="PS50075">
    <property type="entry name" value="CARRIER"/>
    <property type="match status" value="5"/>
</dbReference>
<dbReference type="InterPro" id="IPR013968">
    <property type="entry name" value="PKS_KR"/>
</dbReference>
<feature type="domain" description="Carrier" evidence="18">
    <location>
        <begin position="5444"/>
        <end position="5518"/>
    </location>
</feature>
<dbReference type="Pfam" id="PF21394">
    <property type="entry name" value="Beta-ketacyl_N"/>
    <property type="match status" value="1"/>
</dbReference>
<dbReference type="InterPro" id="IPR013217">
    <property type="entry name" value="Methyltransf_12"/>
</dbReference>
<feature type="domain" description="Ketosynthase family 3 (KS3)" evidence="19">
    <location>
        <begin position="2010"/>
        <end position="2431"/>
    </location>
</feature>
<dbReference type="InterPro" id="IPR020806">
    <property type="entry name" value="PKS_PP-bd"/>
</dbReference>
<dbReference type="Pfam" id="PF01212">
    <property type="entry name" value="Beta_elim_lyase"/>
    <property type="match status" value="1"/>
</dbReference>
<proteinExistence type="inferred from homology"/>
<dbReference type="PROSITE" id="PS52019">
    <property type="entry name" value="PKS_MFAS_DH"/>
    <property type="match status" value="2"/>
</dbReference>
<evidence type="ECO:0000313" key="22">
    <source>
        <dbReference type="Proteomes" id="UP000317043"/>
    </source>
</evidence>
<dbReference type="Gene3D" id="3.40.50.1820">
    <property type="entry name" value="alpha/beta hydrolase"/>
    <property type="match status" value="1"/>
</dbReference>
<dbReference type="InterPro" id="IPR015424">
    <property type="entry name" value="PyrdxlP-dep_Trfase"/>
</dbReference>
<feature type="compositionally biased region" description="Low complexity" evidence="17">
    <location>
        <begin position="1811"/>
        <end position="1826"/>
    </location>
</feature>
<feature type="active site" description="Proton acceptor; for dehydratase activity" evidence="15">
    <location>
        <position position="21"/>
    </location>
</feature>
<evidence type="ECO:0000256" key="11">
    <source>
        <dbReference type="ARBA" id="ARBA00022898"/>
    </source>
</evidence>
<dbReference type="InterPro" id="IPR018201">
    <property type="entry name" value="Ketoacyl_synth_AS"/>
</dbReference>
<evidence type="ECO:0000256" key="4">
    <source>
        <dbReference type="ARBA" id="ARBA00004792"/>
    </source>
</evidence>
<evidence type="ECO:0000256" key="13">
    <source>
        <dbReference type="ARBA" id="ARBA00023268"/>
    </source>
</evidence>
<dbReference type="Gene3D" id="3.90.1150.10">
    <property type="entry name" value="Aspartate Aminotransferase, domain 1"/>
    <property type="match status" value="1"/>
</dbReference>
<dbReference type="OrthoDB" id="3488622at2"/>
<dbReference type="Gene3D" id="3.40.50.150">
    <property type="entry name" value="Vaccinia Virus protein VP39"/>
    <property type="match status" value="1"/>
</dbReference>
<keyword evidence="12" id="KW-0472">Membrane</keyword>
<dbReference type="InterPro" id="IPR049552">
    <property type="entry name" value="PKS_DH_N"/>
</dbReference>
<keyword evidence="6" id="KW-0963">Cytoplasm</keyword>
<evidence type="ECO:0000256" key="10">
    <source>
        <dbReference type="ARBA" id="ARBA00022737"/>
    </source>
</evidence>
<dbReference type="InterPro" id="IPR032821">
    <property type="entry name" value="PKS_assoc"/>
</dbReference>
<keyword evidence="5" id="KW-0596">Phosphopantetheine</keyword>
<dbReference type="InterPro" id="IPR050091">
    <property type="entry name" value="PKS_NRPS_Biosynth_Enz"/>
</dbReference>
<dbReference type="Gene3D" id="3.90.226.10">
    <property type="entry name" value="2-enoyl-CoA Hydratase, Chain A, domain 1"/>
    <property type="match status" value="1"/>
</dbReference>
<dbReference type="Gene3D" id="3.40.50.720">
    <property type="entry name" value="NAD(P)-binding Rossmann-like Domain"/>
    <property type="match status" value="3"/>
</dbReference>
<feature type="region of interest" description="N-terminal hotdog fold" evidence="15">
    <location>
        <begin position="1"/>
        <end position="119"/>
    </location>
</feature>
<feature type="region of interest" description="Disordered" evidence="17">
    <location>
        <begin position="1803"/>
        <end position="1850"/>
    </location>
</feature>
<dbReference type="GO" id="GO:0006633">
    <property type="term" value="P:fatty acid biosynthetic process"/>
    <property type="evidence" value="ECO:0007669"/>
    <property type="project" value="InterPro"/>
</dbReference>
<dbReference type="EMBL" id="VFOW01000001">
    <property type="protein sequence ID" value="TQL75311.1"/>
    <property type="molecule type" value="Genomic_DNA"/>
</dbReference>
<dbReference type="Gene3D" id="3.40.47.10">
    <property type="match status" value="4"/>
</dbReference>
<dbReference type="InterPro" id="IPR024320">
    <property type="entry name" value="LPG_synthase_C"/>
</dbReference>
<dbReference type="GO" id="GO:0005737">
    <property type="term" value="C:cytoplasm"/>
    <property type="evidence" value="ECO:0007669"/>
    <property type="project" value="UniProtKB-SubCell"/>
</dbReference>
<dbReference type="NCBIfam" id="NF005496">
    <property type="entry name" value="PRK07110.1"/>
    <property type="match status" value="1"/>
</dbReference>
<dbReference type="CDD" id="cd02440">
    <property type="entry name" value="AdoMet_MTases"/>
    <property type="match status" value="1"/>
</dbReference>
<dbReference type="SUPFAM" id="SSF47336">
    <property type="entry name" value="ACP-like"/>
    <property type="match status" value="6"/>
</dbReference>
<dbReference type="SUPFAM" id="SSF53474">
    <property type="entry name" value="alpha/beta-Hydrolases"/>
    <property type="match status" value="1"/>
</dbReference>
<dbReference type="InterPro" id="IPR049551">
    <property type="entry name" value="PKS_DH_C"/>
</dbReference>
<dbReference type="Pfam" id="PF00561">
    <property type="entry name" value="Abhydrolase_1"/>
    <property type="match status" value="1"/>
</dbReference>
<feature type="region of interest" description="Disordered" evidence="17">
    <location>
        <begin position="1517"/>
        <end position="1544"/>
    </location>
</feature>
<dbReference type="PROSITE" id="PS00012">
    <property type="entry name" value="PHOSPHOPANTETHEINE"/>
    <property type="match status" value="3"/>
</dbReference>
<dbReference type="InterPro" id="IPR020841">
    <property type="entry name" value="PKS_Beta-ketoAc_synthase_dom"/>
</dbReference>
<keyword evidence="8" id="KW-0808">Transferase</keyword>
<dbReference type="InterPro" id="IPR036291">
    <property type="entry name" value="NAD(P)-bd_dom_sf"/>
</dbReference>
<sequence>MNEPIDCRVTITADDFIMNNHLVHGVPVLPGVTFLDIIWRVMAAAGAESTDFALRNVVFPEPVTFAVPGDRELRVQVGEADDDGCRSVRVTSRPAADPVADKPWREHARAVLEPCLDQSGPTVDLAVAMASAVGFGDMTEVYGRARGKQVHHRDRMSCDGRLLRQPDGVVATLELRTPDTDPDGRFHLHPALMDASTLVAFGQRDDVAEEAYLPFVIDYVRAPGRLPREVTVRVPALETSAGNDDLLRNDLTLHGADGRMLAELRGMTCKRVRHRELITGRPRVDAAPTPTPRPVTSPTIDLTRHLVERVARLVGRDSEEIRPDIGFYDLGLDSVALLRLGEELEDLVGTGLYPTLLFEHGDIASLTRYLLDNHAVTLSAAAAEPAGPEPEQPEQPEYVGPPLTARLHRAEWVPHDLGERPERFGTLLLLGSADLARRLRGAGRRVIRVTEDPLVHRITDDHYGADCEEPDQVGELLALLAAEGVAIDGIIAEASSAGDYPDRGDTDAVRLWACATALAGSRTPSPSWLLWLHVDDTASDLATGALGATINAETPAVRCRSVYFDEAIDPAAVLAEATDLATAAPESVVCYLGGVRHLRRWRELDLEATPVTAAPSGVHLITGGTGGIGVILARHLVDTGRARHLLLVGRRDRDQHVTAVVEQLIDLGATVEYLRGDVTVAADVERAVALGRRRFGRIAGVWHCAGETDDGVYFGKSAESIRRTWSAKVTGTVLLDTATRADTPDWFVLFSSLSAFLPNPGQSDYAFGNAFQSHYAIRRAAAGTDLPGRSLAVAWPLWVDGGMAPTRDDSTDGTGLLPLPTDIALTVLEAALSSGESSVAVTYGVDTHDILPVAPVHTRPAETTAGEPIAVIGMAGQYPQAPDLDRFWRNLVSGVDAITEVPESRWEHDRYFDPRVRKPGRTYSRWGGFLDNPAGFDPRFFAISRREAESMDPQERLFLMTGWHALEDAGYPPTALTDRSVGVYTGVMWNHYQLYSDDAVAPTAMHAAVANRVSHCLNLTGPSMAVDTACSSSLTAIHLAIRAIRDGDCDMALAGGVNLTIHPQKYLQLSRGQFLSTDGRCRSFGADASGYVPGEGVGAVVLKPLSRAVADGDHIHGVIVESVLNHNGRSSGFTVPDPVGQADLIEAALNRAGWSADSVGYLEAHGTGTSLGDPIEIDGLNRALGSGVGPCVVGSVKSNIGHLESAAGIAGLSKVLLQLMHRTIVGSLHSETVNPAIDLSSGRFRIPQQAEEWPTPPGGQRRAGISAFGAGGANAHLLVTEAPQQTRSGCPPGGDQLFILSARNEDALRAYVDRYRRLLAERASGTDRAWLLEQVAGLLDVPVSDIDPGESLESVGLDRVGLRRLADSITARTGRTVRLSATVTLAELSRADTDDPWFLADLAYTLQVGREPLPVRLAVVCSDEAALATALDRFVDGWPPAQGQYWPPVEHSGSADHRALHADEDLSTVARYWVGGGEIDWRHRHREPVAMRRRPLPGYPFQLDDYWLGQWRRERADDPVAPRVPEPTTATTSEPPEPLGDDSAEPVVDYRVLESGIALIRMRGRTNMFTPVLMSGLQDAFARISRDPAVSVVVLAGGEDVFSMGGTPDALADLTDGKTRFTDAPFVFRGLLECDRPVIAAMAGHASGGGLAFGLYADIVVMARESVYSANFLKHGFTPGMGATYIMEQRLGRHVAAEMFYTATGLTGAELERRGVTVGFADRDRVLSTALSLAQAVARHEPHALRVLKRGLADRALAELEPVIVDEARMHREVFSSVPPQPDAPEDRIDSMRPASALHHGVVTEPVPGQESPSDPPAASSSPIEPVELPPLASGAARPQPVAEVATGQAATGQGVIEPDIIEVVLRSLSNHLYLDVADIDHTETFHELGLDSIGAVEVVRDLNSAFGLSLDSVTVYDHPTVTALSAHVGERIAAGRRLVAGVVANEPAQTVRPPSVAAPGVVTLTPVDPRRSEPSPPEPEERESPQPAPTQPPRSAPASVAAPIPANASTPIAVIGMAGRFPDAPTVEDFWSNLAAGRDSVTEVPPHRWKVDRYFDPDRRRPGRTYSKWAALLDDVDRFDAALFRISPLEAESMDPQQRVFLETAWQTIEDAGYPTITDDPRRWGVFLGCASGEYTELLRDAGIDDTAHAFLGNSSSVTASRIAYRLNLTGPTLAVDTACSSSLVAVHLAIEAIRSGQCEVALAGGVALMLTPRMHIWASKSGMLSPQGRSAPFGADASGIVLGEGSGAVLLKPLDRAIADDDQIHGVIAASGVNGDGRTNGLTAPSATSQAELIRRVHARTPLAADLGYIEAHGTGTPLGDPIEVKALNAALPEGDSTVLIGSVKSNIGHTTMAAGIAGLLKVLLALRHRRIPPSINIDGVNPDVEFADGRLAPATRLTDWEPGPGGRRVAAVSGFGFSGTNAHLVVAEGPARTERDLGVAEALITLSAPSEESLARTAFDLADRLARDPVPLTDVAHTLAVGRHHFAIRAAAVATDRSGLIDWLRRGPRPGEATAIGSAGADRDELTALARDYVAGGGVDRLGRRCVGRRVSLPGVALANSRFHPQSRVEYFAPEPLRTRGEGWTVTPDDPLVTDHRVGDRPVIAGALLLALVADQAEAAPVRVESMRWHRPVPVDGEAVTVTSRRTDEAVELRVAGINGPVATAKLHPVPAAPEFSPSDGDHRCPEIVDVDDLYRDFAAAGIHYGPLYRVLTGLRRGPHEVSATYRLTDTSRHRSRPIVLDAAMQVLAVLSPADGGLPFAADTVDLLAPPPTTGCIHATMESDGARITVTDDSGTTVAVLRGVTMRPATAPLALVHRIEWRAAPRRAPRDLTGRRIAVAYGPGDRELAERLAGDTGAAFCWPVTYPWTLPVEPDEVVLLARQEVDADDHRHGDGAHALLRLVRALSNGGFRRRVIGLTVVTAQVIGYPGEEPRTAGAELVGMAATVAAENSNWHVRVLDLPTGLTPEAAVEQLRVDAESGVATAIRGGLAHVRTLTPDTTTTAEPDPIRDGGVYLVVGAIGGIGSQLCRHLARRHRARLMLIGRRPADDTTADLIARIHRLGGEAVYRSVDVTDTAAVTEAVAQCRHRFGRLDGVFHSALRLADRSLATMTHADLAEVMAPKVAGAIALGDALAGQEPDFLVYFSSAITLTRSAGQGNYAAASTFEDAHARRLNHHSRFPVAVVNWGFWGSVGAVADQDHLKRFADRDVGSIEPDEGMAALDHVLRHRIGQAVAIKAGPRGLAHLLGEDSIAAGRAAFDALDELTGHLVARRLADAGLLEPAPIPIEELHRRWDVPERNRPLAEAIVDLLVTKGAVERDGDVITMTGPVAATGEDRLLSRHPEVAAHVELLEHCVAALPEVLAGTKTGTEVLFPKGSTALVEAIYRGDAGADRFHELTAEKVMAAARRVADAGAKNLRVLEVGAGTGSGSRAVLAACERAPLTVSYHYTDISTAFLRRGEQSVGRQYDFVTFATLDIEHDPTDQGFTEAGFDVIVGTNVVHATSSMSDSLGHLRKLLAPGGAVILNEATRARPFLTVTFGLTDGWWRAGDPATRLAHSPLLSPAGWRRELTNAGFTTVEIHAADDTAEADLDQCVISAVRPVATLIDRATAATYLRGVLAEVLRYNATDIADRTTFDEYGVDSLVALDIVARLERDLGKLPATLLFEHNTVERLAVHVVTVHHARLAQTLGAETETSPPVPAAAPTASAVSTEDIAVIGVSGRYPGADDLDQLWRLLVEGRSGITDVPPERWDWRRYTSGESQAGRRGGFLTDVDRFDPGFFGILPRDAVAIDPAERLFLETSWNLLEETGYLGRSRHEPETGVFAGSMYGSYGQLAATRWNSGELSGGHSAYWSIANRVSYLLDFTGPSFTVDSACSSSLLAVQLACESLRRGDCRMAVAGGVNVIIHPAHFASLAALNMLSPDGECKTFDATADGIVPGEGVGAVLLKPVARAVADGDRIWGVIKAGGSNAGGKTGGYTVPNPGAQQRLLAETIRRSGVDPTSIGYFELHGTGTALGDPIELAALHNALKHGGLKHGGQPDAPSDVPPDAAAMLGSVKANVGHLEGAAGIVGLTKVLLQMRHRTVTGCARLRRLNPKIDLDERRFALPTAATAWEPPVRDGTPQPLRAGVSSFGAGGANVHLIVEEFPATPVDGANETVGCGLFILSAKTTERLRVYAGVVARFLAGPGGADTDLARLCRTSQVGRRELPVRLAVSAADIAELAAALEDYSSGGSPEAVVSADNPDAVVPPELAEPTLRWVGGGEVDWASRWPDGPFTPVGFPTYPFDRRRFWLDAPVSGAAPPATAPDTATVEPVTPADRSTVPTPAEDCRYLAPEWVPADRPVTEPRAMTLAVIAGDRDFVRDLVAAVPGATTTLVEVGFGSRFDDTGDRFTIDPTDADHCGRLVATWRDRGRLPDVVVFRPPHTSTDPKTALADGPYCYLDVVTSILRLEPARALRALYVHDARRPGPCDAAVAGAIRTLALEHRGFSGARVDWDSRTPVTAIAQEIPVPTQEDVEVRLHGSTRLVRRLVEFTPPTAEGIVVRPDGRYLVTGGAGGIGRHVVRTLIDGGAASVTVAGRSPLTPDLARWVDGFAGRVEYRRADVSRPDEVAALVAHCGRLSGMVHAAATISDGYATAKDRQDIARVFAPKAIGAHLLDQATATHRLDFFILFSSLAADGGNLGQVDYAAANAFVNALAESREAARAAGERHGRTVSIGWPLWQDGGMAISESVRELFARRYGMTPMPTEVGLTAMSRILADDRPCVSVTHGPAPADPEPVAVEAAAPDVPVVTRLRELAAGFLLVDPEDVDLTEDLMELGFDSVSLTEFINRVNQTWSLDLLPTVFFEFGTLASFAGHLTAQHLTERSTEPMVTLASTPAPTTSVGASTQDPTSSPAPLAADDRDGHDIADPASIAIIGMAGVLPGSPDLAAFWRHLADGADLVGPPPPDRRELHDHPDTAAVVGGFITGIGQFDPEPFRISPAEARLMDPQQRIFLETVWRAIEDSGRSVANLAGSSTGLFVGVSTSDYADLLRMAGEQPLAHTASGVSHAILANRVSHLLDLRGPSEAVDTACSSSLVALHHAVRALQHGDCDLAVVGGVNALLSPGLFTAFQKSGMLSSRGACRTFDADADGYVRGEGAGAVVLKPLAAARADGDPIQAVIRGTAIGHGGHATSLTAPNPAAQADVLVEAYRAASIDPRSVGYIEAHGTGTRLGDPVEVEGLVTAFARLYAEAGLVPADRPHIGIGSVKSNIGHLEAAAGIAGVVKTVLAMRHRRLPATLHVDSLNPYLRLTDTPFHIVTRAQDWEPTGYRSDPVLRAGVSSFGFGGTNAHVVLESPRLDVPPPVRAPVAATRFHRRSFWFDRRDAEPVSPTREESDHVPEPTTHSPRRSTPKVRLVSVDTPTPDTEAVVTESAAVAPKQPDRSKQLEPVTGTDIPAIINGHVADILGMTPAELPVSITLTDLGLDSIFRMDLARRLNTELGIELQASELYDVDTVAALAEHVEGLTRSAPVAGPPDPAGDALPEPVRAAPPDPPSTTPTESAPPVEATTLVRELITTVVAREFDPDRNFAANGFTSFDMLRVISAMERALGALPKTLLFDHPTLERLASHLTSRFGPDTLRRLGSVAPAAPDAGYRMPSLSTGEAPTGEASAVPPTVVRKRDATPRQARLLADIDAAHAKESGLAGRDIAPLAFINSTGECYLHFSRSGADLLAWNYSGSADAFPKVAAEWFAYAQRNGLRANLLSMTALTRAGDIAVTATPFGAVQRIEDLAAFTLSGGAMSRLRYMVRRFARAGQCRTVEYRVGDDPVLDTDIAEMIDDWAGAKQMVNPYVAVVADEIRAGSLASRHRVFLTRVDERLTNVIIVTDIPSEPGYLLDLEFYPPDMPLGGLEFAIVAILEQLRAEGCQVFSFGASFGVELTESENVATELVEALRQLRSVGVFGQGNFQFKNKFRPTNLPIYLCQPVASATTSAADVILMIAHPDLGADAPEMPPATAEATPEPVTPGEGELRSSPSEQDDRRRLLAEAGHNATALGHEDVDIDLLTDSWAERGDTVVTDRMTLLREAADPRRGGFTVPDWLSGHEVVPTHAGRAAEALLCRRWPGPRGVVLHNELFPTWAAALAEAGFDHEPITVSGHGLAGDVDLAALDARLGELGPQAAFIAIELCGNASGGQPISLANLTALRALAGDHQVKLVLDATRILDNALLVVEHELPGTDVWEVVARIAGSADALTASLSKNFMLTLGGLVATTWQELAQRLTDHVAGHGWPIGLTDRRVLSAALDDKAHLVEMVTQRLAATETMRRVLDEAGLPVLTGPGAHAVLVDTAAIPAVAELRHPVMSLLWWLYAETGVRGGPHLGRRGGIRLAIPVGMTVARAKEAAERIGECLANLDQVPDLIADTAVRSIARYRPLSLLPADIGAAVRENHRPHDDNVAILSETTTARRHLMDLSGDTVEVFTAGEGPPVLLFHPFNIGAGIYAAQFRELVDDFQLVCVHHPGAGATDWADDLTLDGLADLSATVLERLHVTDPVHVVGSSFGGLVAQSFALRHRAATASLSLIASSYKVGNRHGEVNRLSLVAEADFDAVFTEADPRRDRLMKDLLGCESMNPQLGLRYLDVFATQPDLLSRLPDIEAPTLIVQGARDTVIPTKTAHLLHGLIPDVRYEEIADAGHFPTLTHPDRVNELLRSFLTGGERP</sequence>
<protein>
    <submittedName>
        <fullName evidence="21">Phosphopantetheine binding protein</fullName>
    </submittedName>
</protein>
<evidence type="ECO:0000256" key="1">
    <source>
        <dbReference type="ARBA" id="ARBA00001933"/>
    </source>
</evidence>